<dbReference type="Proteomes" id="UP001186974">
    <property type="component" value="Unassembled WGS sequence"/>
</dbReference>
<sequence>MTVWTKTIAQLGLVLCLTNLAELAAAKPLDRRYALKERHAIPNRFQRVATAPAEQLIRLNVGLEHGNFDELERQLYEISDPDNAHYGQHLSAAQVNDLLKPTEETLASVEEWLYEQVDPSEIESSPAKDFLSFTIPISRAERLLDTKYFCFGHEDGSELIRTLEWKIPQHLHRHVTTIQPTTSFLRKAPGNTTSLKTKGVATQLKTVNTSAAPAECSTRGVTPTCLRKLYET</sequence>
<proteinExistence type="predicted"/>
<dbReference type="EMBL" id="JAWDJW010010054">
    <property type="protein sequence ID" value="KAK3051324.1"/>
    <property type="molecule type" value="Genomic_DNA"/>
</dbReference>
<evidence type="ECO:0000313" key="1">
    <source>
        <dbReference type="EMBL" id="KAK3051324.1"/>
    </source>
</evidence>
<accession>A0ACC3CXF5</accession>
<comment type="caution">
    <text evidence="1">The sequence shown here is derived from an EMBL/GenBank/DDBJ whole genome shotgun (WGS) entry which is preliminary data.</text>
</comment>
<keyword evidence="2" id="KW-1185">Reference proteome</keyword>
<organism evidence="1 2">
    <name type="scientific">Coniosporium uncinatum</name>
    <dbReference type="NCBI Taxonomy" id="93489"/>
    <lineage>
        <taxon>Eukaryota</taxon>
        <taxon>Fungi</taxon>
        <taxon>Dikarya</taxon>
        <taxon>Ascomycota</taxon>
        <taxon>Pezizomycotina</taxon>
        <taxon>Dothideomycetes</taxon>
        <taxon>Dothideomycetes incertae sedis</taxon>
        <taxon>Coniosporium</taxon>
    </lineage>
</organism>
<protein>
    <submittedName>
        <fullName evidence="1">Uncharacterized protein</fullName>
    </submittedName>
</protein>
<name>A0ACC3CXF5_9PEZI</name>
<reference evidence="1" key="1">
    <citation type="submission" date="2024-09" db="EMBL/GenBank/DDBJ databases">
        <title>Black Yeasts Isolated from many extreme environments.</title>
        <authorList>
            <person name="Coleine C."/>
            <person name="Stajich J.E."/>
            <person name="Selbmann L."/>
        </authorList>
    </citation>
    <scope>NUCLEOTIDE SEQUENCE</scope>
    <source>
        <strain evidence="1">CCFEE 5737</strain>
    </source>
</reference>
<gene>
    <name evidence="1" type="ORF">LTS18_012432</name>
</gene>
<evidence type="ECO:0000313" key="2">
    <source>
        <dbReference type="Proteomes" id="UP001186974"/>
    </source>
</evidence>